<dbReference type="SUPFAM" id="SSF53790">
    <property type="entry name" value="Tetrapyrrole methylase"/>
    <property type="match status" value="1"/>
</dbReference>
<dbReference type="EMBL" id="JAFCLK010000044">
    <property type="protein sequence ID" value="MBR1140624.1"/>
    <property type="molecule type" value="Genomic_DNA"/>
</dbReference>
<dbReference type="RefSeq" id="WP_172237369.1">
    <property type="nucleotide sequence ID" value="NZ_JABFDP010000016.1"/>
</dbReference>
<protein>
    <submittedName>
        <fullName evidence="2">Uncharacterized protein</fullName>
    </submittedName>
</protein>
<evidence type="ECO:0000256" key="1">
    <source>
        <dbReference type="SAM" id="MobiDB-lite"/>
    </source>
</evidence>
<sequence length="99" mass="10093">MLSQSPAPPAAVRPARRGLPYRIVSGACALLTAVSLAGCQPRTVAFAGPDPADPAANEAPVRTSAVVAPYTPLRPTAPAGWGERGGARAPRSEPARQEP</sequence>
<evidence type="ECO:0000313" key="2">
    <source>
        <dbReference type="EMBL" id="MBR1140624.1"/>
    </source>
</evidence>
<keyword evidence="3" id="KW-1185">Reference proteome</keyword>
<organism evidence="2 3">
    <name type="scientific">Bradyrhizobium denitrificans</name>
    <dbReference type="NCBI Taxonomy" id="2734912"/>
    <lineage>
        <taxon>Bacteria</taxon>
        <taxon>Pseudomonadati</taxon>
        <taxon>Pseudomonadota</taxon>
        <taxon>Alphaproteobacteria</taxon>
        <taxon>Hyphomicrobiales</taxon>
        <taxon>Nitrobacteraceae</taxon>
        <taxon>Bradyrhizobium</taxon>
    </lineage>
</organism>
<comment type="caution">
    <text evidence="2">The sequence shown here is derived from an EMBL/GenBank/DDBJ whole genome shotgun (WGS) entry which is preliminary data.</text>
</comment>
<dbReference type="InterPro" id="IPR035996">
    <property type="entry name" value="4pyrrol_Methylase_sf"/>
</dbReference>
<feature type="region of interest" description="Disordered" evidence="1">
    <location>
        <begin position="67"/>
        <end position="99"/>
    </location>
</feature>
<proteinExistence type="predicted"/>
<name>A0ABS5GH78_9BRAD</name>
<evidence type="ECO:0000313" key="3">
    <source>
        <dbReference type="Proteomes" id="UP001314635"/>
    </source>
</evidence>
<gene>
    <name evidence="2" type="ORF">JQ619_33210</name>
</gene>
<feature type="compositionally biased region" description="Basic and acidic residues" evidence="1">
    <location>
        <begin position="90"/>
        <end position="99"/>
    </location>
</feature>
<reference evidence="3" key="1">
    <citation type="journal article" date="2021" name="ISME J.">
        <title>Evolutionary origin and ecological implication of a unique nif island in free-living Bradyrhizobium lineages.</title>
        <authorList>
            <person name="Tao J."/>
        </authorList>
    </citation>
    <scope>NUCLEOTIDE SEQUENCE [LARGE SCALE GENOMIC DNA]</scope>
    <source>
        <strain evidence="3">SZCCT0094</strain>
    </source>
</reference>
<accession>A0ABS5GH78</accession>
<dbReference type="Proteomes" id="UP001314635">
    <property type="component" value="Unassembled WGS sequence"/>
</dbReference>